<evidence type="ECO:0000256" key="2">
    <source>
        <dbReference type="SAM" id="SignalP"/>
    </source>
</evidence>
<dbReference type="Pfam" id="PF00657">
    <property type="entry name" value="Lipase_GDSL"/>
    <property type="match status" value="1"/>
</dbReference>
<name>A0A815S4A2_9BILA</name>
<gene>
    <name evidence="4" type="ORF">GIL414_LOCUS27692</name>
    <name evidence="3" type="ORF">KQP761_LOCUS13876</name>
</gene>
<reference evidence="3" key="1">
    <citation type="submission" date="2021-02" db="EMBL/GenBank/DDBJ databases">
        <authorList>
            <person name="Nowell W R."/>
        </authorList>
    </citation>
    <scope>NUCLEOTIDE SEQUENCE</scope>
</reference>
<organism evidence="3 5">
    <name type="scientific">Rotaria magnacalcarata</name>
    <dbReference type="NCBI Taxonomy" id="392030"/>
    <lineage>
        <taxon>Eukaryota</taxon>
        <taxon>Metazoa</taxon>
        <taxon>Spiralia</taxon>
        <taxon>Gnathifera</taxon>
        <taxon>Rotifera</taxon>
        <taxon>Eurotatoria</taxon>
        <taxon>Bdelloidea</taxon>
        <taxon>Philodinida</taxon>
        <taxon>Philodinidae</taxon>
        <taxon>Rotaria</taxon>
    </lineage>
</organism>
<feature type="chain" id="PRO_5036412239" evidence="2">
    <location>
        <begin position="19"/>
        <end position="315"/>
    </location>
</feature>
<dbReference type="CDD" id="cd01846">
    <property type="entry name" value="fatty_acyltransferase_like"/>
    <property type="match status" value="1"/>
</dbReference>
<dbReference type="InterPro" id="IPR001087">
    <property type="entry name" value="GDSL"/>
</dbReference>
<dbReference type="EMBL" id="CAJOBJ010044760">
    <property type="protein sequence ID" value="CAF4344439.1"/>
    <property type="molecule type" value="Genomic_DNA"/>
</dbReference>
<dbReference type="Proteomes" id="UP000663834">
    <property type="component" value="Unassembled WGS sequence"/>
</dbReference>
<dbReference type="InterPro" id="IPR036514">
    <property type="entry name" value="SGNH_hydro_sf"/>
</dbReference>
<dbReference type="PANTHER" id="PTHR45648">
    <property type="entry name" value="GDSL LIPASE/ACYLHYDROLASE FAMILY PROTEIN (AFU_ORTHOLOGUE AFUA_4G14700)"/>
    <property type="match status" value="1"/>
</dbReference>
<accession>A0A815S4A2</accession>
<dbReference type="AlphaFoldDB" id="A0A815S4A2"/>
<dbReference type="SUPFAM" id="SSF52266">
    <property type="entry name" value="SGNH hydrolase"/>
    <property type="match status" value="1"/>
</dbReference>
<protein>
    <submittedName>
        <fullName evidence="3">Uncharacterized protein</fullName>
    </submittedName>
</protein>
<feature type="signal peptide" evidence="2">
    <location>
        <begin position="1"/>
        <end position="18"/>
    </location>
</feature>
<dbReference type="GO" id="GO:0016788">
    <property type="term" value="F:hydrolase activity, acting on ester bonds"/>
    <property type="evidence" value="ECO:0007669"/>
    <property type="project" value="InterPro"/>
</dbReference>
<evidence type="ECO:0000313" key="5">
    <source>
        <dbReference type="Proteomes" id="UP000663834"/>
    </source>
</evidence>
<evidence type="ECO:0000313" key="3">
    <source>
        <dbReference type="EMBL" id="CAF1486802.1"/>
    </source>
</evidence>
<dbReference type="Gene3D" id="3.40.50.1110">
    <property type="entry name" value="SGNH hydrolase"/>
    <property type="match status" value="1"/>
</dbReference>
<sequence>MFFVKSSFLLFIIYIVRGCTSSKKSSYDSIIAFGDSHTDTGNAYNLTRFQWPLVPPYYQGRFTNGLVWIDIFNSFQIMNYAYGDATIDNNNLIAGFTGPNRTVGVPGIRQQIVNYLIDNDLDTSDLSTTVYIIWSGGNEYLINSSISSNVVVRALLNAVYDLLAINIQKLIVMNLSPLQLFPEANNTQRLGTLVNEHNAYLLSNITVIQSKFPKISLRLFDLHSLITDILSNNSMYKLNKINKCWNIVNSIVISQCTDPNAYVFIDKYHFTSEVHQIIADNIYQFIQSSHLGNFTSSKFYIYVCLSLFIIKKFST</sequence>
<evidence type="ECO:0000313" key="4">
    <source>
        <dbReference type="EMBL" id="CAF4344439.1"/>
    </source>
</evidence>
<comment type="caution">
    <text evidence="3">The sequence shown here is derived from an EMBL/GenBank/DDBJ whole genome shotgun (WGS) entry which is preliminary data.</text>
</comment>
<evidence type="ECO:0000256" key="1">
    <source>
        <dbReference type="ARBA" id="ARBA00022801"/>
    </source>
</evidence>
<keyword evidence="2" id="KW-0732">Signal</keyword>
<dbReference type="OrthoDB" id="1600564at2759"/>
<dbReference type="Proteomes" id="UP000681720">
    <property type="component" value="Unassembled WGS sequence"/>
</dbReference>
<dbReference type="EMBL" id="CAJNOW010006473">
    <property type="protein sequence ID" value="CAF1486802.1"/>
    <property type="molecule type" value="Genomic_DNA"/>
</dbReference>
<keyword evidence="1" id="KW-0378">Hydrolase</keyword>
<dbReference type="InterPro" id="IPR051058">
    <property type="entry name" value="GDSL_Est/Lipase"/>
</dbReference>
<dbReference type="PANTHER" id="PTHR45648:SF22">
    <property type="entry name" value="GDSL LIPASE_ACYLHYDROLASE FAMILY PROTEIN (AFU_ORTHOLOGUE AFUA_4G14700)"/>
    <property type="match status" value="1"/>
</dbReference>
<proteinExistence type="predicted"/>